<accession>A0AAU8HRE8</accession>
<name>A0AAU8HRE8_9FIRM</name>
<dbReference type="GO" id="GO:0005524">
    <property type="term" value="F:ATP binding"/>
    <property type="evidence" value="ECO:0007669"/>
    <property type="project" value="UniProtKB-KW"/>
</dbReference>
<evidence type="ECO:0000256" key="5">
    <source>
        <dbReference type="ARBA" id="ARBA00022917"/>
    </source>
</evidence>
<dbReference type="PANTHER" id="PTHR11895">
    <property type="entry name" value="TRANSAMIDASE"/>
    <property type="match status" value="1"/>
</dbReference>
<comment type="function">
    <text evidence="6 8">Allows the formation of correctly charged Gln-tRNA(Gln) through the transamidation of misacylated Glu-tRNA(Gln) in organisms which lack glutaminyl-tRNA synthetase. The reaction takes place in the presence of glutamine and ATP through an activated gamma-phospho-Glu-tRNA(Gln).</text>
</comment>
<keyword evidence="4 8" id="KW-0067">ATP-binding</keyword>
<dbReference type="GO" id="GO:0006412">
    <property type="term" value="P:translation"/>
    <property type="evidence" value="ECO:0007669"/>
    <property type="project" value="UniProtKB-UniRule"/>
</dbReference>
<dbReference type="PROSITE" id="PS00571">
    <property type="entry name" value="AMIDASES"/>
    <property type="match status" value="1"/>
</dbReference>
<evidence type="ECO:0000256" key="1">
    <source>
        <dbReference type="ARBA" id="ARBA00008069"/>
    </source>
</evidence>
<feature type="active site" description="Acyl-ester intermediate" evidence="8">
    <location>
        <position position="167"/>
    </location>
</feature>
<dbReference type="InterPro" id="IPR020556">
    <property type="entry name" value="Amidase_CS"/>
</dbReference>
<dbReference type="NCBIfam" id="TIGR00132">
    <property type="entry name" value="gatA"/>
    <property type="match status" value="1"/>
</dbReference>
<evidence type="ECO:0000256" key="4">
    <source>
        <dbReference type="ARBA" id="ARBA00022840"/>
    </source>
</evidence>
<keyword evidence="5 8" id="KW-0648">Protein biosynthesis</keyword>
<keyword evidence="2 8" id="KW-0436">Ligase</keyword>
<dbReference type="SUPFAM" id="SSF75304">
    <property type="entry name" value="Amidase signature (AS) enzymes"/>
    <property type="match status" value="1"/>
</dbReference>
<dbReference type="GO" id="GO:0050567">
    <property type="term" value="F:glutaminyl-tRNA synthase (glutamine-hydrolyzing) activity"/>
    <property type="evidence" value="ECO:0007669"/>
    <property type="project" value="UniProtKB-UniRule"/>
</dbReference>
<keyword evidence="3 8" id="KW-0547">Nucleotide-binding</keyword>
<dbReference type="PANTHER" id="PTHR11895:SF151">
    <property type="entry name" value="GLUTAMYL-TRNA(GLN) AMIDOTRANSFERASE SUBUNIT A"/>
    <property type="match status" value="1"/>
</dbReference>
<evidence type="ECO:0000256" key="2">
    <source>
        <dbReference type="ARBA" id="ARBA00022598"/>
    </source>
</evidence>
<dbReference type="EMBL" id="CP159485">
    <property type="protein sequence ID" value="XCI28123.1"/>
    <property type="molecule type" value="Genomic_DNA"/>
</dbReference>
<evidence type="ECO:0000256" key="3">
    <source>
        <dbReference type="ARBA" id="ARBA00022741"/>
    </source>
</evidence>
<dbReference type="InterPro" id="IPR023631">
    <property type="entry name" value="Amidase_dom"/>
</dbReference>
<dbReference type="InterPro" id="IPR036928">
    <property type="entry name" value="AS_sf"/>
</dbReference>
<evidence type="ECO:0000256" key="6">
    <source>
        <dbReference type="ARBA" id="ARBA00025295"/>
    </source>
</evidence>
<comment type="catalytic activity">
    <reaction evidence="7 8">
        <text>L-glutamyl-tRNA(Gln) + L-glutamine + ATP + H2O = L-glutaminyl-tRNA(Gln) + L-glutamate + ADP + phosphate + H(+)</text>
        <dbReference type="Rhea" id="RHEA:17521"/>
        <dbReference type="Rhea" id="RHEA-COMP:9681"/>
        <dbReference type="Rhea" id="RHEA-COMP:9684"/>
        <dbReference type="ChEBI" id="CHEBI:15377"/>
        <dbReference type="ChEBI" id="CHEBI:15378"/>
        <dbReference type="ChEBI" id="CHEBI:29985"/>
        <dbReference type="ChEBI" id="CHEBI:30616"/>
        <dbReference type="ChEBI" id="CHEBI:43474"/>
        <dbReference type="ChEBI" id="CHEBI:58359"/>
        <dbReference type="ChEBI" id="CHEBI:78520"/>
        <dbReference type="ChEBI" id="CHEBI:78521"/>
        <dbReference type="ChEBI" id="CHEBI:456216"/>
        <dbReference type="EC" id="6.3.5.7"/>
    </reaction>
</comment>
<reference evidence="10" key="2">
    <citation type="submission" date="2024-06" db="EMBL/GenBank/DDBJ databases">
        <authorList>
            <person name="Petrova K.O."/>
            <person name="Toshchakov S.V."/>
            <person name="Boltjanskaja Y.V."/>
            <person name="Kevbrin V.V."/>
        </authorList>
    </citation>
    <scope>NUCLEOTIDE SEQUENCE</scope>
    <source>
        <strain evidence="10">Z-710</strain>
    </source>
</reference>
<feature type="active site" description="Charge relay system" evidence="8">
    <location>
        <position position="70"/>
    </location>
</feature>
<dbReference type="RefSeq" id="WP_353892700.1">
    <property type="nucleotide sequence ID" value="NZ_CP159485.1"/>
</dbReference>
<dbReference type="Pfam" id="PF01425">
    <property type="entry name" value="Amidase"/>
    <property type="match status" value="1"/>
</dbReference>
<evidence type="ECO:0000313" key="10">
    <source>
        <dbReference type="EMBL" id="XCI28123.1"/>
    </source>
</evidence>
<comment type="similarity">
    <text evidence="1 8">Belongs to the amidase family. GatA subfamily.</text>
</comment>
<organism evidence="10">
    <name type="scientific">Proteinivorax hydrogeniformans</name>
    <dbReference type="NCBI Taxonomy" id="1826727"/>
    <lineage>
        <taxon>Bacteria</taxon>
        <taxon>Bacillati</taxon>
        <taxon>Bacillota</taxon>
        <taxon>Clostridia</taxon>
        <taxon>Eubacteriales</taxon>
        <taxon>Proteinivoracaceae</taxon>
        <taxon>Proteinivorax</taxon>
    </lineage>
</organism>
<proteinExistence type="inferred from homology"/>
<evidence type="ECO:0000259" key="9">
    <source>
        <dbReference type="Pfam" id="PF01425"/>
    </source>
</evidence>
<reference evidence="10" key="1">
    <citation type="journal article" date="2018" name="Antonie Van Leeuwenhoek">
        <title>Proteinivorax hydrogeniformans sp. nov., an anaerobic, haloalkaliphilic bacterium fermenting proteinaceous compounds with high hydrogen production.</title>
        <authorList>
            <person name="Boltyanskaya Y."/>
            <person name="Detkova E."/>
            <person name="Pimenov N."/>
            <person name="Kevbrin V."/>
        </authorList>
    </citation>
    <scope>NUCLEOTIDE SEQUENCE</scope>
    <source>
        <strain evidence="10">Z-710</strain>
    </source>
</reference>
<dbReference type="InterPro" id="IPR004412">
    <property type="entry name" value="GatA"/>
</dbReference>
<dbReference type="GO" id="GO:0030956">
    <property type="term" value="C:glutamyl-tRNA(Gln) amidotransferase complex"/>
    <property type="evidence" value="ECO:0007669"/>
    <property type="project" value="InterPro"/>
</dbReference>
<protein>
    <recommendedName>
        <fullName evidence="8">Glutamyl-tRNA(Gln) amidotransferase subunit A</fullName>
        <shortName evidence="8">Glu-ADT subunit A</shortName>
        <ecNumber evidence="8">6.3.5.7</ecNumber>
    </recommendedName>
</protein>
<sequence>MKLTNLSIKELLKGYKNNTFSPSEVTKAYLKKAKENNQKIGAYINITEDKAVEDSKSKFHSFGGVPMAIKDNIHVANVNTTCASKLLKNHKAIFNATVIKRLINCPVLGKTNMDEFAMGSSNETSAFYPVKNPWDLKKVSGGSSGGSAAAVAANLASFALGSDTGGSIRQPAAFCGVVGLRPTYGLVSRYGLVAVAPSMDQIGPLTKTVEDSAYVLSNLAGFDEKDAMTASPKTLDYTKSLKEDIKNVKIGLPKQYFTDYTNNEVRQAVNKAIRTLEKLGAKMVELDLSHTPYSVSAYTLLCAAEASSSLARLNGTSCKNTKIKGDYSKQCVNSRTEGFGIEVKRRILLGTHILNSTNYAEYYIRAQKVRTLVQRDFQRAFHSCDIILGPTTPTTAFPLNSKHDPLTMYLHDSYTTPASLAGLPAMSIPCGYDSNGLPIGLQLIAPHFKEQDILNVGHAFQLDTDYHKRKITNDEE</sequence>
<feature type="domain" description="Amidase" evidence="9">
    <location>
        <begin position="24"/>
        <end position="454"/>
    </location>
</feature>
<gene>
    <name evidence="8 10" type="primary">gatA</name>
    <name evidence="10" type="ORF">PRVXH_002069</name>
</gene>
<dbReference type="Gene3D" id="3.90.1300.10">
    <property type="entry name" value="Amidase signature (AS) domain"/>
    <property type="match status" value="1"/>
</dbReference>
<feature type="active site" description="Charge relay system" evidence="8">
    <location>
        <position position="143"/>
    </location>
</feature>
<evidence type="ECO:0000256" key="8">
    <source>
        <dbReference type="HAMAP-Rule" id="MF_00120"/>
    </source>
</evidence>
<dbReference type="EC" id="6.3.5.7" evidence="8"/>
<dbReference type="InterPro" id="IPR000120">
    <property type="entry name" value="Amidase"/>
</dbReference>
<comment type="subunit">
    <text evidence="8">Heterotrimer of A, B and C subunits.</text>
</comment>
<dbReference type="HAMAP" id="MF_00120">
    <property type="entry name" value="GatA"/>
    <property type="match status" value="1"/>
</dbReference>
<dbReference type="AlphaFoldDB" id="A0AAU8HRE8"/>
<evidence type="ECO:0000256" key="7">
    <source>
        <dbReference type="ARBA" id="ARBA00047407"/>
    </source>
</evidence>